<protein>
    <submittedName>
        <fullName evidence="1">Uncharacterized protein</fullName>
    </submittedName>
</protein>
<sequence length="81" mass="8818">MALQIHFPACIQSPAHAHHPPPPDKPFASELRGRLCLYKSFFQMSRGISMNCPQPSGPSLAPISKITSSCVMRISVGSEKL</sequence>
<gene>
    <name evidence="1" type="ORF">CFAM422_000174</name>
</gene>
<dbReference type="AlphaFoldDB" id="A0A9P4XRL1"/>
<keyword evidence="2" id="KW-1185">Reference proteome</keyword>
<proteinExistence type="predicted"/>
<accession>A0A9P4XRL1</accession>
<reference evidence="1 2" key="1">
    <citation type="submission" date="2018-06" db="EMBL/GenBank/DDBJ databases">
        <title>Genome analysis of cellulolytic fungus Trichoderma lentiforme CFAM-422.</title>
        <authorList>
            <person name="Steindorff A.S."/>
            <person name="Formighieri E.F."/>
            <person name="Midorikawa G.E.O."/>
            <person name="Tamietti M.S."/>
            <person name="Ramos E.Z."/>
            <person name="Silva A.S."/>
            <person name="Bon E.P.S."/>
            <person name="Mendes T.D."/>
            <person name="Damaso M.C.T."/>
            <person name="Favaro L.C.L."/>
        </authorList>
    </citation>
    <scope>NUCLEOTIDE SEQUENCE [LARGE SCALE GENOMIC DNA]</scope>
    <source>
        <strain evidence="1 2">CFAM-422</strain>
    </source>
</reference>
<dbReference type="EMBL" id="QLNT01000001">
    <property type="protein sequence ID" value="KAF3077409.1"/>
    <property type="molecule type" value="Genomic_DNA"/>
</dbReference>
<evidence type="ECO:0000313" key="1">
    <source>
        <dbReference type="EMBL" id="KAF3077409.1"/>
    </source>
</evidence>
<dbReference type="Proteomes" id="UP000801864">
    <property type="component" value="Unassembled WGS sequence"/>
</dbReference>
<evidence type="ECO:0000313" key="2">
    <source>
        <dbReference type="Proteomes" id="UP000801864"/>
    </source>
</evidence>
<organism evidence="1 2">
    <name type="scientific">Trichoderma lentiforme</name>
    <dbReference type="NCBI Taxonomy" id="1567552"/>
    <lineage>
        <taxon>Eukaryota</taxon>
        <taxon>Fungi</taxon>
        <taxon>Dikarya</taxon>
        <taxon>Ascomycota</taxon>
        <taxon>Pezizomycotina</taxon>
        <taxon>Sordariomycetes</taxon>
        <taxon>Hypocreomycetidae</taxon>
        <taxon>Hypocreales</taxon>
        <taxon>Hypocreaceae</taxon>
        <taxon>Trichoderma</taxon>
    </lineage>
</organism>
<name>A0A9P4XRL1_9HYPO</name>
<comment type="caution">
    <text evidence="1">The sequence shown here is derived from an EMBL/GenBank/DDBJ whole genome shotgun (WGS) entry which is preliminary data.</text>
</comment>